<feature type="chain" id="PRO_5002763365" evidence="3">
    <location>
        <begin position="26"/>
        <end position="322"/>
    </location>
</feature>
<proteinExistence type="predicted"/>
<gene>
    <name evidence="5" type="ORF">BamIOP4010DRAFT_3344</name>
</gene>
<dbReference type="AlphaFoldDB" id="B1FH34"/>
<evidence type="ECO:0000256" key="3">
    <source>
        <dbReference type="SAM" id="SignalP"/>
    </source>
</evidence>
<feature type="region of interest" description="Disordered" evidence="2">
    <location>
        <begin position="248"/>
        <end position="270"/>
    </location>
</feature>
<dbReference type="GO" id="GO:0043709">
    <property type="term" value="P:cell adhesion involved in single-species biofilm formation"/>
    <property type="evidence" value="ECO:0007669"/>
    <property type="project" value="TreeGrafter"/>
</dbReference>
<dbReference type="InterPro" id="IPR000259">
    <property type="entry name" value="Adhesion_dom_fimbrial"/>
</dbReference>
<dbReference type="PANTHER" id="PTHR33420:SF3">
    <property type="entry name" value="FIMBRIAL SUBUNIT ELFA"/>
    <property type="match status" value="1"/>
</dbReference>
<dbReference type="GO" id="GO:0009289">
    <property type="term" value="C:pilus"/>
    <property type="evidence" value="ECO:0007669"/>
    <property type="project" value="InterPro"/>
</dbReference>
<dbReference type="PANTHER" id="PTHR33420">
    <property type="entry name" value="FIMBRIAL SUBUNIT ELFA-RELATED"/>
    <property type="match status" value="1"/>
</dbReference>
<feature type="domain" description="Fimbrial-type adhesion" evidence="4">
    <location>
        <begin position="174"/>
        <end position="321"/>
    </location>
</feature>
<dbReference type="PATRIC" id="fig|396596.7.peg.4287"/>
<dbReference type="EMBL" id="ABLC01000083">
    <property type="protein sequence ID" value="EDT03118.1"/>
    <property type="molecule type" value="Genomic_DNA"/>
</dbReference>
<dbReference type="Pfam" id="PF00419">
    <property type="entry name" value="Fimbrial"/>
    <property type="match status" value="1"/>
</dbReference>
<feature type="signal peptide" evidence="3">
    <location>
        <begin position="1"/>
        <end position="25"/>
    </location>
</feature>
<dbReference type="InterPro" id="IPR008966">
    <property type="entry name" value="Adhesion_dom_sf"/>
</dbReference>
<evidence type="ECO:0000256" key="2">
    <source>
        <dbReference type="SAM" id="MobiDB-lite"/>
    </source>
</evidence>
<organism evidence="5 6">
    <name type="scientific">Burkholderia ambifaria IOP40-10</name>
    <dbReference type="NCBI Taxonomy" id="396596"/>
    <lineage>
        <taxon>Bacteria</taxon>
        <taxon>Pseudomonadati</taxon>
        <taxon>Pseudomonadota</taxon>
        <taxon>Betaproteobacteria</taxon>
        <taxon>Burkholderiales</taxon>
        <taxon>Burkholderiaceae</taxon>
        <taxon>Burkholderia</taxon>
        <taxon>Burkholderia cepacia complex</taxon>
    </lineage>
</organism>
<dbReference type="InterPro" id="IPR050263">
    <property type="entry name" value="Bact_Fimbrial_Adh_Pro"/>
</dbReference>
<dbReference type="Gene3D" id="2.60.40.3310">
    <property type="match status" value="1"/>
</dbReference>
<keyword evidence="1 3" id="KW-0732">Signal</keyword>
<evidence type="ECO:0000313" key="5">
    <source>
        <dbReference type="EMBL" id="EDT03118.1"/>
    </source>
</evidence>
<dbReference type="RefSeq" id="WP_006752521.1">
    <property type="nucleotide sequence ID" value="NZ_ABLC01000083.1"/>
</dbReference>
<evidence type="ECO:0000313" key="6">
    <source>
        <dbReference type="Proteomes" id="UP000005463"/>
    </source>
</evidence>
<evidence type="ECO:0000256" key="1">
    <source>
        <dbReference type="ARBA" id="ARBA00022729"/>
    </source>
</evidence>
<reference evidence="5 6" key="1">
    <citation type="submission" date="2008-03" db="EMBL/GenBank/DDBJ databases">
        <title>Sequencing of the draft genome and assembly of Burkholderia ambifaria IOP40-10.</title>
        <authorList>
            <consortium name="US DOE Joint Genome Institute (JGI-PGF)"/>
            <person name="Copeland A."/>
            <person name="Lucas S."/>
            <person name="Lapidus A."/>
            <person name="Glavina del Rio T."/>
            <person name="Dalin E."/>
            <person name="Tice H."/>
            <person name="Bruce D."/>
            <person name="Goodwin L."/>
            <person name="Pitluck S."/>
            <person name="Larimer F."/>
            <person name="Land M.L."/>
            <person name="Hauser L."/>
            <person name="Tiedje J."/>
            <person name="Richardson P."/>
        </authorList>
    </citation>
    <scope>NUCLEOTIDE SEQUENCE [LARGE SCALE GENOMIC DNA]</scope>
    <source>
        <strain evidence="5 6">IOP40-10</strain>
    </source>
</reference>
<dbReference type="Proteomes" id="UP000005463">
    <property type="component" value="Unassembled WGS sequence"/>
</dbReference>
<accession>B1FH34</accession>
<protein>
    <submittedName>
        <fullName evidence="5">Fimbrial protein</fullName>
    </submittedName>
</protein>
<evidence type="ECO:0000259" key="4">
    <source>
        <dbReference type="Pfam" id="PF00419"/>
    </source>
</evidence>
<dbReference type="Gene3D" id="2.60.40.1090">
    <property type="entry name" value="Fimbrial-type adhesion domain"/>
    <property type="match status" value="1"/>
</dbReference>
<sequence>MHKVSIFRILIAMFGFILTHSNAFAGAPQSITVPYNAPIGTILAQWDDSAYALSIYNIDVQLSTTFQDSGLQTVINQQSAEVWRTDNPGVGVAFEVIFDHGIAPLVFSDKNWHPIDARSARSDLYGYRLHVLLVKIGASTNQKVKIPATVANVKEPSDGFGDTIVSDGEAISVTMPTCQIQTKNVAVNMGNGISISRFKKAGDKSPPMPFGVSMTCPAGLNKLFYKLKPVGGSEIVGKAENGTMSLSNQGGQGDASGVGVQIENGNPSAPIPLDQNIQVNQYNPNQDNQHIQIDFTASYIRTGDNVKAGEADAKATYTLSYE</sequence>
<comment type="caution">
    <text evidence="5">The sequence shown here is derived from an EMBL/GenBank/DDBJ whole genome shotgun (WGS) entry which is preliminary data.</text>
</comment>
<name>B1FH34_9BURK</name>
<dbReference type="SUPFAM" id="SSF49401">
    <property type="entry name" value="Bacterial adhesins"/>
    <property type="match status" value="1"/>
</dbReference>
<dbReference type="InterPro" id="IPR036937">
    <property type="entry name" value="Adhesion_dom_fimbrial_sf"/>
</dbReference>